<feature type="region of interest" description="Disordered" evidence="1">
    <location>
        <begin position="1"/>
        <end position="20"/>
    </location>
</feature>
<sequence length="76" mass="8462">MTTTEVTGWESAVLDGGPADGMRMKVADRPRVLQVTFPCRTEAVPDGPRVEAVFIYRRDYAVTQEPLRYGFDIASP</sequence>
<evidence type="ECO:0000313" key="2">
    <source>
        <dbReference type="EMBL" id="MDT0433681.1"/>
    </source>
</evidence>
<accession>A0ABD5EG80</accession>
<reference evidence="3" key="1">
    <citation type="submission" date="2023-07" db="EMBL/GenBank/DDBJ databases">
        <title>30 novel species of actinomycetes from the DSMZ collection.</title>
        <authorList>
            <person name="Nouioui I."/>
        </authorList>
    </citation>
    <scope>NUCLEOTIDE SEQUENCE [LARGE SCALE GENOMIC DNA]</scope>
    <source>
        <strain evidence="3">DSM 41981</strain>
    </source>
</reference>
<dbReference type="RefSeq" id="WP_202556228.1">
    <property type="nucleotide sequence ID" value="NZ_JAVRES010000001.1"/>
</dbReference>
<dbReference type="AlphaFoldDB" id="A0ABD5EG80"/>
<dbReference type="Proteomes" id="UP001183535">
    <property type="component" value="Unassembled WGS sequence"/>
</dbReference>
<gene>
    <name evidence="2" type="ORF">RM877_03190</name>
</gene>
<proteinExistence type="predicted"/>
<evidence type="ECO:0000256" key="1">
    <source>
        <dbReference type="SAM" id="MobiDB-lite"/>
    </source>
</evidence>
<name>A0ABD5EG80_9ACTN</name>
<comment type="caution">
    <text evidence="2">The sequence shown here is derived from an EMBL/GenBank/DDBJ whole genome shotgun (WGS) entry which is preliminary data.</text>
</comment>
<dbReference type="EMBL" id="JAVRES010000001">
    <property type="protein sequence ID" value="MDT0433681.1"/>
    <property type="molecule type" value="Genomic_DNA"/>
</dbReference>
<evidence type="ECO:0000313" key="3">
    <source>
        <dbReference type="Proteomes" id="UP001183535"/>
    </source>
</evidence>
<keyword evidence="3" id="KW-1185">Reference proteome</keyword>
<organism evidence="2 3">
    <name type="scientific">Streptomyces doudnae</name>
    <dbReference type="NCBI Taxonomy" id="3075536"/>
    <lineage>
        <taxon>Bacteria</taxon>
        <taxon>Bacillati</taxon>
        <taxon>Actinomycetota</taxon>
        <taxon>Actinomycetes</taxon>
        <taxon>Kitasatosporales</taxon>
        <taxon>Streptomycetaceae</taxon>
        <taxon>Streptomyces</taxon>
    </lineage>
</organism>
<protein>
    <submittedName>
        <fullName evidence="2">Uncharacterized protein</fullName>
    </submittedName>
</protein>